<comment type="caution">
    <text evidence="6">The sequence shown here is derived from an EMBL/GenBank/DDBJ whole genome shotgun (WGS) entry which is preliminary data.</text>
</comment>
<dbReference type="GO" id="GO:0008270">
    <property type="term" value="F:zinc ion binding"/>
    <property type="evidence" value="ECO:0007669"/>
    <property type="project" value="InterPro"/>
</dbReference>
<evidence type="ECO:0000256" key="4">
    <source>
        <dbReference type="SAM" id="MobiDB-lite"/>
    </source>
</evidence>
<dbReference type="SUPFAM" id="SSF53187">
    <property type="entry name" value="Zn-dependent exopeptidases"/>
    <property type="match status" value="1"/>
</dbReference>
<evidence type="ECO:0000313" key="7">
    <source>
        <dbReference type="Proteomes" id="UP000187209"/>
    </source>
</evidence>
<dbReference type="AlphaFoldDB" id="A0A1R2C4B6"/>
<comment type="similarity">
    <text evidence="2 3">Belongs to the peptidase M14 family.</text>
</comment>
<dbReference type="InterPro" id="IPR050821">
    <property type="entry name" value="Cytosolic_carboxypeptidase"/>
</dbReference>
<feature type="compositionally biased region" description="Acidic residues" evidence="4">
    <location>
        <begin position="593"/>
        <end position="603"/>
    </location>
</feature>
<dbReference type="PANTHER" id="PTHR12756:SF45">
    <property type="entry name" value="CYTOSOLIC CARBOXYPEPTIDASE NNA1"/>
    <property type="match status" value="1"/>
</dbReference>
<name>A0A1R2C4B6_9CILI</name>
<dbReference type="EMBL" id="MPUH01000289">
    <property type="protein sequence ID" value="OMJ83837.1"/>
    <property type="molecule type" value="Genomic_DNA"/>
</dbReference>
<feature type="active site" description="Proton donor/acceptor" evidence="3">
    <location>
        <position position="505"/>
    </location>
</feature>
<organism evidence="6 7">
    <name type="scientific">Stentor coeruleus</name>
    <dbReference type="NCBI Taxonomy" id="5963"/>
    <lineage>
        <taxon>Eukaryota</taxon>
        <taxon>Sar</taxon>
        <taxon>Alveolata</taxon>
        <taxon>Ciliophora</taxon>
        <taxon>Postciliodesmatophora</taxon>
        <taxon>Heterotrichea</taxon>
        <taxon>Heterotrichida</taxon>
        <taxon>Stentoridae</taxon>
        <taxon>Stentor</taxon>
    </lineage>
</organism>
<dbReference type="Proteomes" id="UP000187209">
    <property type="component" value="Unassembled WGS sequence"/>
</dbReference>
<protein>
    <recommendedName>
        <fullName evidence="5">Peptidase M14 domain-containing protein</fullName>
    </recommendedName>
</protein>
<dbReference type="InterPro" id="IPR000834">
    <property type="entry name" value="Peptidase_M14"/>
</dbReference>
<comment type="cofactor">
    <cofactor evidence="1">
        <name>Zn(2+)</name>
        <dbReference type="ChEBI" id="CHEBI:29105"/>
    </cofactor>
</comment>
<dbReference type="OrthoDB" id="10253041at2759"/>
<dbReference type="Pfam" id="PF00246">
    <property type="entry name" value="Peptidase_M14"/>
    <property type="match status" value="1"/>
</dbReference>
<dbReference type="Pfam" id="PF18027">
    <property type="entry name" value="Pepdidase_M14_N"/>
    <property type="match status" value="1"/>
</dbReference>
<dbReference type="GO" id="GO:0004181">
    <property type="term" value="F:metallocarboxypeptidase activity"/>
    <property type="evidence" value="ECO:0007669"/>
    <property type="project" value="InterPro"/>
</dbReference>
<dbReference type="Gene3D" id="2.60.40.3120">
    <property type="match status" value="1"/>
</dbReference>
<dbReference type="PROSITE" id="PS52035">
    <property type="entry name" value="PEPTIDASE_M14"/>
    <property type="match status" value="1"/>
</dbReference>
<dbReference type="PANTHER" id="PTHR12756">
    <property type="entry name" value="CYTOSOLIC CARBOXYPEPTIDASE"/>
    <property type="match status" value="1"/>
</dbReference>
<feature type="region of interest" description="Disordered" evidence="4">
    <location>
        <begin position="579"/>
        <end position="644"/>
    </location>
</feature>
<evidence type="ECO:0000256" key="1">
    <source>
        <dbReference type="ARBA" id="ARBA00001947"/>
    </source>
</evidence>
<dbReference type="GO" id="GO:0006508">
    <property type="term" value="P:proteolysis"/>
    <property type="evidence" value="ECO:0007669"/>
    <property type="project" value="InterPro"/>
</dbReference>
<gene>
    <name evidence="6" type="ORF">SteCoe_15136</name>
</gene>
<proteinExistence type="inferred from homology"/>
<feature type="region of interest" description="Disordered" evidence="4">
    <location>
        <begin position="736"/>
        <end position="769"/>
    </location>
</feature>
<feature type="domain" description="Peptidase M14" evidence="5">
    <location>
        <begin position="274"/>
        <end position="533"/>
    </location>
</feature>
<dbReference type="InterPro" id="IPR040626">
    <property type="entry name" value="Pepdidase_M14_N"/>
</dbReference>
<evidence type="ECO:0000256" key="2">
    <source>
        <dbReference type="ARBA" id="ARBA00005988"/>
    </source>
</evidence>
<evidence type="ECO:0000313" key="6">
    <source>
        <dbReference type="EMBL" id="OMJ83837.1"/>
    </source>
</evidence>
<dbReference type="Gene3D" id="3.40.630.10">
    <property type="entry name" value="Zn peptidases"/>
    <property type="match status" value="1"/>
</dbReference>
<feature type="compositionally biased region" description="Polar residues" evidence="4">
    <location>
        <begin position="787"/>
        <end position="796"/>
    </location>
</feature>
<evidence type="ECO:0000256" key="3">
    <source>
        <dbReference type="PROSITE-ProRule" id="PRU01379"/>
    </source>
</evidence>
<reference evidence="6 7" key="1">
    <citation type="submission" date="2016-11" db="EMBL/GenBank/DDBJ databases">
        <title>The macronuclear genome of Stentor coeruleus: a giant cell with tiny introns.</title>
        <authorList>
            <person name="Slabodnick M."/>
            <person name="Ruby J.G."/>
            <person name="Reiff S.B."/>
            <person name="Swart E.C."/>
            <person name="Gosai S."/>
            <person name="Prabakaran S."/>
            <person name="Witkowska E."/>
            <person name="Larue G.E."/>
            <person name="Fisher S."/>
            <person name="Freeman R.M."/>
            <person name="Gunawardena J."/>
            <person name="Chu W."/>
            <person name="Stover N.A."/>
            <person name="Gregory B.D."/>
            <person name="Nowacki M."/>
            <person name="Derisi J."/>
            <person name="Roy S.W."/>
            <person name="Marshall W.F."/>
            <person name="Sood P."/>
        </authorList>
    </citation>
    <scope>NUCLEOTIDE SEQUENCE [LARGE SCALE GENOMIC DNA]</scope>
    <source>
        <strain evidence="6">WM001</strain>
    </source>
</reference>
<feature type="region of interest" description="Disordered" evidence="4">
    <location>
        <begin position="784"/>
        <end position="804"/>
    </location>
</feature>
<evidence type="ECO:0000259" key="5">
    <source>
        <dbReference type="PROSITE" id="PS52035"/>
    </source>
</evidence>
<sequence>MTNVSSDESSAHTELSNSRAIEDHELYRFIPPPIPLIPKNKYTDDIPRSYFLMLYLKRLYGIEKEYYTGEDNNKALNLGAEISFFSLCEGKNSNVVYRRDPNSPPYNSNLLDLRKFLQGTVKTDNREQILPYYTPLPGDKTLVFESRFESGNLSMAIKASNEEYNLVLQNDINSKGNTQWFYFQIKNTSAGLDARFNIVNFTKRDSLYNFGMKILIFSEIENEKSQLGWFRGGHNISYYQNNIRRPGNSKCFYSLSFNYKFEYSDDTIYFAYCFPYTYSDLMQDLTILESNSYIATIMNRKTLCYSIGGNRCDLLTITAQGDPEDIKKRKGVILTARVHPGETVGSWMMKGAIEFLTGRSKEAEILRKAYVFKIIPMLNPDGVIYGNYRCGLAGVDLNRRWKNPNKNLHPTIFASKRLIKSFAKERKIELICDMHGHSRRKNIFAYGCSITDSPELTRVFPYILSKISPIFAYHYCSFKMQKSKESTLRITVFREINCAYIYTLEASFCGPDFGIYIGLHHTSQHLKDMGKQVCLALIVNGDLESPSEEPQPLPEGISTISMFSKKGILDELRNNKELLQDNDNDSSSGSESDPSEDNLDPEEVTNVYPITLTPKPKAEEKKTPVNRSNKKRAESNRSLTSQKERSKIVIKCKLCGEPDLSGHNCQKPKPKLRPIMKPQNIFTYSSQPYYNAAGKKVRDQATQTIVCDWVDVKNVNLRENEKKSIQLSQTPLVKSTEEQKSLYGDSRNSSISPVKKETRTAYRTNSSDESSIIGKFWKNDKAFPNLGRNSRQSSAWKYSDASRK</sequence>
<accession>A0A1R2C4B6</accession>
<keyword evidence="7" id="KW-1185">Reference proteome</keyword>